<dbReference type="GO" id="GO:0005524">
    <property type="term" value="F:ATP binding"/>
    <property type="evidence" value="ECO:0007669"/>
    <property type="project" value="UniProtKB-KW"/>
</dbReference>
<dbReference type="NCBIfam" id="TIGR00229">
    <property type="entry name" value="sensory_box"/>
    <property type="match status" value="1"/>
</dbReference>
<dbReference type="InterPro" id="IPR000700">
    <property type="entry name" value="PAS-assoc_C"/>
</dbReference>
<dbReference type="InterPro" id="IPR029016">
    <property type="entry name" value="GAF-like_dom_sf"/>
</dbReference>
<evidence type="ECO:0000313" key="13">
    <source>
        <dbReference type="Proteomes" id="UP000705867"/>
    </source>
</evidence>
<feature type="domain" description="PAS" evidence="10">
    <location>
        <begin position="30"/>
        <end position="83"/>
    </location>
</feature>
<dbReference type="InterPro" id="IPR003661">
    <property type="entry name" value="HisK_dim/P_dom"/>
</dbReference>
<dbReference type="InterPro" id="IPR003018">
    <property type="entry name" value="GAF"/>
</dbReference>
<feature type="domain" description="PAC" evidence="11">
    <location>
        <begin position="107"/>
        <end position="157"/>
    </location>
</feature>
<dbReference type="InterPro" id="IPR036097">
    <property type="entry name" value="HisK_dim/P_sf"/>
</dbReference>
<dbReference type="PROSITE" id="PS50113">
    <property type="entry name" value="PAC"/>
    <property type="match status" value="1"/>
</dbReference>
<comment type="catalytic activity">
    <reaction evidence="1">
        <text>ATP + protein L-histidine = ADP + protein N-phospho-L-histidine.</text>
        <dbReference type="EC" id="2.7.13.3"/>
    </reaction>
</comment>
<dbReference type="Gene3D" id="3.30.450.40">
    <property type="match status" value="1"/>
</dbReference>
<evidence type="ECO:0000256" key="2">
    <source>
        <dbReference type="ARBA" id="ARBA00012438"/>
    </source>
</evidence>
<dbReference type="InterPro" id="IPR000014">
    <property type="entry name" value="PAS"/>
</dbReference>
<dbReference type="Gene3D" id="3.30.450.20">
    <property type="entry name" value="PAS domain"/>
    <property type="match status" value="1"/>
</dbReference>
<dbReference type="SMART" id="SM00387">
    <property type="entry name" value="HATPase_c"/>
    <property type="match status" value="1"/>
</dbReference>
<dbReference type="Gene3D" id="1.10.287.130">
    <property type="match status" value="1"/>
</dbReference>
<evidence type="ECO:0000313" key="12">
    <source>
        <dbReference type="EMBL" id="MBZ0157671.1"/>
    </source>
</evidence>
<dbReference type="SMART" id="SM00388">
    <property type="entry name" value="HisKA"/>
    <property type="match status" value="1"/>
</dbReference>
<reference evidence="12" key="2">
    <citation type="submission" date="2021-08" db="EMBL/GenBank/DDBJ databases">
        <authorList>
            <person name="Dalcin Martins P."/>
        </authorList>
    </citation>
    <scope>NUCLEOTIDE SEQUENCE</scope>
    <source>
        <strain evidence="12">MAG_39</strain>
    </source>
</reference>
<dbReference type="SUPFAM" id="SSF47384">
    <property type="entry name" value="Homodimeric domain of signal transducing histidine kinase"/>
    <property type="match status" value="1"/>
</dbReference>
<reference evidence="12" key="1">
    <citation type="journal article" date="2021" name="bioRxiv">
        <title>Unraveling nitrogen, sulfur and carbon metabolic pathways and microbial community transcriptional responses to substrate deprivation and toxicity stresses in a bioreactor mimicking anoxic brackish coastal sediment conditions.</title>
        <authorList>
            <person name="Martins P.D."/>
            <person name="Echeveste M.J."/>
            <person name="Arshad A."/>
            <person name="Kurth J."/>
            <person name="Ouboter H."/>
            <person name="Jetten M.S.M."/>
            <person name="Welte C.U."/>
        </authorList>
    </citation>
    <scope>NUCLEOTIDE SEQUENCE</scope>
    <source>
        <strain evidence="12">MAG_39</strain>
    </source>
</reference>
<dbReference type="InterPro" id="IPR035965">
    <property type="entry name" value="PAS-like_dom_sf"/>
</dbReference>
<evidence type="ECO:0000256" key="3">
    <source>
        <dbReference type="ARBA" id="ARBA00022553"/>
    </source>
</evidence>
<dbReference type="SMART" id="SM00065">
    <property type="entry name" value="GAF"/>
    <property type="match status" value="1"/>
</dbReference>
<dbReference type="GO" id="GO:0000155">
    <property type="term" value="F:phosphorelay sensor kinase activity"/>
    <property type="evidence" value="ECO:0007669"/>
    <property type="project" value="InterPro"/>
</dbReference>
<evidence type="ECO:0000259" key="9">
    <source>
        <dbReference type="PROSITE" id="PS50109"/>
    </source>
</evidence>
<evidence type="ECO:0000256" key="8">
    <source>
        <dbReference type="ARBA" id="ARBA00023012"/>
    </source>
</evidence>
<dbReference type="PANTHER" id="PTHR43065:SF10">
    <property type="entry name" value="PEROXIDE STRESS-ACTIVATED HISTIDINE KINASE MAK3"/>
    <property type="match status" value="1"/>
</dbReference>
<dbReference type="EMBL" id="JAIOIV010000126">
    <property type="protein sequence ID" value="MBZ0157671.1"/>
    <property type="molecule type" value="Genomic_DNA"/>
</dbReference>
<dbReference type="PROSITE" id="PS50112">
    <property type="entry name" value="PAS"/>
    <property type="match status" value="1"/>
</dbReference>
<dbReference type="CDD" id="cd00130">
    <property type="entry name" value="PAS"/>
    <property type="match status" value="1"/>
</dbReference>
<keyword evidence="7" id="KW-0067">ATP-binding</keyword>
<evidence type="ECO:0000256" key="5">
    <source>
        <dbReference type="ARBA" id="ARBA00022741"/>
    </source>
</evidence>
<gene>
    <name evidence="12" type="ORF">K8I29_15855</name>
</gene>
<evidence type="ECO:0000256" key="4">
    <source>
        <dbReference type="ARBA" id="ARBA00022679"/>
    </source>
</evidence>
<dbReference type="PRINTS" id="PR00344">
    <property type="entry name" value="BCTRLSENSOR"/>
</dbReference>
<dbReference type="SUPFAM" id="SSF55874">
    <property type="entry name" value="ATPase domain of HSP90 chaperone/DNA topoisomerase II/histidine kinase"/>
    <property type="match status" value="1"/>
</dbReference>
<dbReference type="Gene3D" id="3.30.565.10">
    <property type="entry name" value="Histidine kinase-like ATPase, C-terminal domain"/>
    <property type="match status" value="1"/>
</dbReference>
<name>A0A953JGQ2_9BACT</name>
<proteinExistence type="predicted"/>
<dbReference type="Pfam" id="PF13426">
    <property type="entry name" value="PAS_9"/>
    <property type="match status" value="1"/>
</dbReference>
<dbReference type="InterPro" id="IPR003594">
    <property type="entry name" value="HATPase_dom"/>
</dbReference>
<keyword evidence="3" id="KW-0597">Phosphoprotein</keyword>
<evidence type="ECO:0000256" key="6">
    <source>
        <dbReference type="ARBA" id="ARBA00022777"/>
    </source>
</evidence>
<evidence type="ECO:0000256" key="7">
    <source>
        <dbReference type="ARBA" id="ARBA00022840"/>
    </source>
</evidence>
<evidence type="ECO:0000256" key="1">
    <source>
        <dbReference type="ARBA" id="ARBA00000085"/>
    </source>
</evidence>
<dbReference type="Proteomes" id="UP000705867">
    <property type="component" value="Unassembled WGS sequence"/>
</dbReference>
<feature type="domain" description="Histidine kinase" evidence="9">
    <location>
        <begin position="345"/>
        <end position="557"/>
    </location>
</feature>
<dbReference type="SUPFAM" id="SSF55781">
    <property type="entry name" value="GAF domain-like"/>
    <property type="match status" value="1"/>
</dbReference>
<dbReference type="Pfam" id="PF00512">
    <property type="entry name" value="HisKA"/>
    <property type="match status" value="1"/>
</dbReference>
<dbReference type="InterPro" id="IPR005467">
    <property type="entry name" value="His_kinase_dom"/>
</dbReference>
<dbReference type="EC" id="2.7.13.3" evidence="2"/>
<dbReference type="PANTHER" id="PTHR43065">
    <property type="entry name" value="SENSOR HISTIDINE KINASE"/>
    <property type="match status" value="1"/>
</dbReference>
<keyword evidence="4" id="KW-0808">Transferase</keyword>
<organism evidence="12 13">
    <name type="scientific">Candidatus Nitrobium versatile</name>
    <dbReference type="NCBI Taxonomy" id="2884831"/>
    <lineage>
        <taxon>Bacteria</taxon>
        <taxon>Pseudomonadati</taxon>
        <taxon>Nitrospirota</taxon>
        <taxon>Nitrospiria</taxon>
        <taxon>Nitrospirales</taxon>
        <taxon>Nitrospiraceae</taxon>
        <taxon>Candidatus Nitrobium</taxon>
    </lineage>
</organism>
<sequence length="572" mass="64251">MKNPVKTQDRQHNEGSVKALEACPVQNRDFRELYQKLLEVAPDAMIFVEKSGRLALVNAQAERLFGYSREELIGGDVHMLIPERFRKQHRENISRFFAQPRTRPMGSGLKIYARRKDGTEFRADISLSPLEIDGEVLVIAAIRDISERVRAEEQIEFDYQVQRVISTILKIALEPVSLDEQLGRILELIISITDPALEAKGLIYLLDAASGEYVLKARNGFSETGETSPEEIPEYPKPEVQPGLSCEVSYTGHADAPYEMIYTHRSSFGHYCIPICEGGTILGLLSIFAKEWPMARPREEVFFRAVAHTLAIIIKRSQTEAERKKLLERLSQAEKLAALGRISANVAHEIRNPLTVVGGFARRLQRSAAQETREREYADFIVSEVSRLEEILRDVLSYARTTTLQLREYRIHEIIDDVLKMYEERCSQHSVTVRKSYRYADGVVVDKNRAREVIINIVANALDAMPGGGTLTAGTAQEDVEGKPFVTVTISDTGEGIPADRLNKIFEPFFTTKVTEKGVGLGLSISRKIMEDHGGFITVESVAGKGTTFTLYFPQRKIRNTESVSSPFLLGT</sequence>
<evidence type="ECO:0000259" key="11">
    <source>
        <dbReference type="PROSITE" id="PS50113"/>
    </source>
</evidence>
<protein>
    <recommendedName>
        <fullName evidence="2">histidine kinase</fullName>
        <ecNumber evidence="2">2.7.13.3</ecNumber>
    </recommendedName>
</protein>
<keyword evidence="6" id="KW-0418">Kinase</keyword>
<dbReference type="Pfam" id="PF02518">
    <property type="entry name" value="HATPase_c"/>
    <property type="match status" value="1"/>
</dbReference>
<dbReference type="PROSITE" id="PS50109">
    <property type="entry name" value="HIS_KIN"/>
    <property type="match status" value="1"/>
</dbReference>
<dbReference type="SMART" id="SM00091">
    <property type="entry name" value="PAS"/>
    <property type="match status" value="1"/>
</dbReference>
<evidence type="ECO:0000259" key="10">
    <source>
        <dbReference type="PROSITE" id="PS50112"/>
    </source>
</evidence>
<dbReference type="SUPFAM" id="SSF55785">
    <property type="entry name" value="PYP-like sensor domain (PAS domain)"/>
    <property type="match status" value="1"/>
</dbReference>
<comment type="caution">
    <text evidence="12">The sequence shown here is derived from an EMBL/GenBank/DDBJ whole genome shotgun (WGS) entry which is preliminary data.</text>
</comment>
<dbReference type="InterPro" id="IPR004358">
    <property type="entry name" value="Sig_transdc_His_kin-like_C"/>
</dbReference>
<dbReference type="InterPro" id="IPR036890">
    <property type="entry name" value="HATPase_C_sf"/>
</dbReference>
<keyword evidence="8" id="KW-0902">Two-component regulatory system</keyword>
<accession>A0A953JGQ2</accession>
<dbReference type="AlphaFoldDB" id="A0A953JGQ2"/>
<dbReference type="CDD" id="cd00082">
    <property type="entry name" value="HisKA"/>
    <property type="match status" value="1"/>
</dbReference>
<keyword evidence="5" id="KW-0547">Nucleotide-binding</keyword>